<accession>A0A7J7KQD1</accession>
<evidence type="ECO:0000313" key="4">
    <source>
        <dbReference type="Proteomes" id="UP000593567"/>
    </source>
</evidence>
<feature type="domain" description="EF-hand" evidence="2">
    <location>
        <begin position="1"/>
        <end position="28"/>
    </location>
</feature>
<sequence length="255" mass="28680">MFSLLDTDEDGKISLAEIGDKLSFLSFGMKTIDLKQCKLSNPACTNSLEPKPVLGYDELKYMLKGYPPLMEENVFEDMWWLLTRDSKPDQGDYTNTFFNYADTNGNKLVEREELETVLVNGGRTKKSPSQNTPYHDLFVQLDGDASGSLDGTELMNPIFKLLKSQPDGKITTLDFAKLVQDYTTLSPSLLDGHALALCLDTNQDGIISLKEGRKDFLTLLDKNYNDVVDEHEMMEIAHDLASCVETLKQKSKDEL</sequence>
<proteinExistence type="predicted"/>
<evidence type="ECO:0000259" key="2">
    <source>
        <dbReference type="PROSITE" id="PS50222"/>
    </source>
</evidence>
<gene>
    <name evidence="3" type="ORF">EB796_001300</name>
</gene>
<dbReference type="Proteomes" id="UP000593567">
    <property type="component" value="Unassembled WGS sequence"/>
</dbReference>
<comment type="caution">
    <text evidence="3">The sequence shown here is derived from an EMBL/GenBank/DDBJ whole genome shotgun (WGS) entry which is preliminary data.</text>
</comment>
<keyword evidence="1" id="KW-0106">Calcium</keyword>
<dbReference type="Gene3D" id="1.10.238.10">
    <property type="entry name" value="EF-hand"/>
    <property type="match status" value="2"/>
</dbReference>
<dbReference type="PROSITE" id="PS00018">
    <property type="entry name" value="EF_HAND_1"/>
    <property type="match status" value="3"/>
</dbReference>
<dbReference type="InterPro" id="IPR002048">
    <property type="entry name" value="EF_hand_dom"/>
</dbReference>
<name>A0A7J7KQD1_BUGNE</name>
<dbReference type="Pfam" id="PF13202">
    <property type="entry name" value="EF-hand_5"/>
    <property type="match status" value="1"/>
</dbReference>
<organism evidence="3 4">
    <name type="scientific">Bugula neritina</name>
    <name type="common">Brown bryozoan</name>
    <name type="synonym">Sertularia neritina</name>
    <dbReference type="NCBI Taxonomy" id="10212"/>
    <lineage>
        <taxon>Eukaryota</taxon>
        <taxon>Metazoa</taxon>
        <taxon>Spiralia</taxon>
        <taxon>Lophotrochozoa</taxon>
        <taxon>Bryozoa</taxon>
        <taxon>Gymnolaemata</taxon>
        <taxon>Cheilostomatida</taxon>
        <taxon>Flustrina</taxon>
        <taxon>Buguloidea</taxon>
        <taxon>Bugulidae</taxon>
        <taxon>Bugula</taxon>
    </lineage>
</organism>
<dbReference type="InterPro" id="IPR011992">
    <property type="entry name" value="EF-hand-dom_pair"/>
</dbReference>
<evidence type="ECO:0000313" key="3">
    <source>
        <dbReference type="EMBL" id="KAF6040394.1"/>
    </source>
</evidence>
<dbReference type="SUPFAM" id="SSF47473">
    <property type="entry name" value="EF-hand"/>
    <property type="match status" value="2"/>
</dbReference>
<dbReference type="PROSITE" id="PS50222">
    <property type="entry name" value="EF_HAND_2"/>
    <property type="match status" value="1"/>
</dbReference>
<protein>
    <recommendedName>
        <fullName evidence="2">EF-hand domain-containing protein</fullName>
    </recommendedName>
</protein>
<dbReference type="InterPro" id="IPR018247">
    <property type="entry name" value="EF_Hand_1_Ca_BS"/>
</dbReference>
<dbReference type="EMBL" id="VXIV02000147">
    <property type="protein sequence ID" value="KAF6040394.1"/>
    <property type="molecule type" value="Genomic_DNA"/>
</dbReference>
<dbReference type="GO" id="GO:0005509">
    <property type="term" value="F:calcium ion binding"/>
    <property type="evidence" value="ECO:0007669"/>
    <property type="project" value="InterPro"/>
</dbReference>
<dbReference type="AlphaFoldDB" id="A0A7J7KQD1"/>
<evidence type="ECO:0000256" key="1">
    <source>
        <dbReference type="ARBA" id="ARBA00022837"/>
    </source>
</evidence>
<reference evidence="3" key="1">
    <citation type="submission" date="2020-06" db="EMBL/GenBank/DDBJ databases">
        <title>Draft genome of Bugula neritina, a colonial animal packing powerful symbionts and potential medicines.</title>
        <authorList>
            <person name="Rayko M."/>
        </authorList>
    </citation>
    <scope>NUCLEOTIDE SEQUENCE [LARGE SCALE GENOMIC DNA]</scope>
    <source>
        <strain evidence="3">Kwan_BN1</strain>
    </source>
</reference>
<keyword evidence="4" id="KW-1185">Reference proteome</keyword>